<protein>
    <recommendedName>
        <fullName evidence="4">Retrotransposon protein</fullName>
    </recommendedName>
</protein>
<dbReference type="CDD" id="cd00303">
    <property type="entry name" value="retropepsin_like"/>
    <property type="match status" value="1"/>
</dbReference>
<accession>A0A7J6FU44</accession>
<dbReference type="Pfam" id="PF08284">
    <property type="entry name" value="RVP_2"/>
    <property type="match status" value="1"/>
</dbReference>
<feature type="region of interest" description="Disordered" evidence="1">
    <location>
        <begin position="1"/>
        <end position="45"/>
    </location>
</feature>
<dbReference type="InterPro" id="IPR021109">
    <property type="entry name" value="Peptidase_aspartic_dom_sf"/>
</dbReference>
<feature type="region of interest" description="Disordered" evidence="1">
    <location>
        <begin position="241"/>
        <end position="269"/>
    </location>
</feature>
<evidence type="ECO:0000313" key="2">
    <source>
        <dbReference type="EMBL" id="KAF4374266.1"/>
    </source>
</evidence>
<dbReference type="EMBL" id="JAATIQ010000170">
    <property type="protein sequence ID" value="KAF4374266.1"/>
    <property type="molecule type" value="Genomic_DNA"/>
</dbReference>
<feature type="compositionally biased region" description="Basic and acidic residues" evidence="1">
    <location>
        <begin position="249"/>
        <end position="262"/>
    </location>
</feature>
<name>A0A7J6FU44_CANSA</name>
<dbReference type="SUPFAM" id="SSF50630">
    <property type="entry name" value="Acid proteases"/>
    <property type="match status" value="1"/>
</dbReference>
<keyword evidence="3" id="KW-1185">Reference proteome</keyword>
<evidence type="ECO:0000256" key="1">
    <source>
        <dbReference type="SAM" id="MobiDB-lite"/>
    </source>
</evidence>
<comment type="caution">
    <text evidence="2">The sequence shown here is derived from an EMBL/GenBank/DDBJ whole genome shotgun (WGS) entry which is preliminary data.</text>
</comment>
<reference evidence="2 3" key="1">
    <citation type="journal article" date="2020" name="bioRxiv">
        <title>Sequence and annotation of 42 cannabis genomes reveals extensive copy number variation in cannabinoid synthesis and pathogen resistance genes.</title>
        <authorList>
            <person name="Mckernan K.J."/>
            <person name="Helbert Y."/>
            <person name="Kane L.T."/>
            <person name="Ebling H."/>
            <person name="Zhang L."/>
            <person name="Liu B."/>
            <person name="Eaton Z."/>
            <person name="Mclaughlin S."/>
            <person name="Kingan S."/>
            <person name="Baybayan P."/>
            <person name="Concepcion G."/>
            <person name="Jordan M."/>
            <person name="Riva A."/>
            <person name="Barbazuk W."/>
            <person name="Harkins T."/>
        </authorList>
    </citation>
    <scope>NUCLEOTIDE SEQUENCE [LARGE SCALE GENOMIC DNA]</scope>
    <source>
        <strain evidence="3">cv. Jamaican Lion 4</strain>
        <tissue evidence="2">Leaf</tissue>
    </source>
</reference>
<dbReference type="Gene3D" id="2.40.70.10">
    <property type="entry name" value="Acid Proteases"/>
    <property type="match status" value="1"/>
</dbReference>
<proteinExistence type="predicted"/>
<gene>
    <name evidence="2" type="ORF">G4B88_022040</name>
</gene>
<organism evidence="2 3">
    <name type="scientific">Cannabis sativa</name>
    <name type="common">Hemp</name>
    <name type="synonym">Marijuana</name>
    <dbReference type="NCBI Taxonomy" id="3483"/>
    <lineage>
        <taxon>Eukaryota</taxon>
        <taxon>Viridiplantae</taxon>
        <taxon>Streptophyta</taxon>
        <taxon>Embryophyta</taxon>
        <taxon>Tracheophyta</taxon>
        <taxon>Spermatophyta</taxon>
        <taxon>Magnoliopsida</taxon>
        <taxon>eudicotyledons</taxon>
        <taxon>Gunneridae</taxon>
        <taxon>Pentapetalae</taxon>
        <taxon>rosids</taxon>
        <taxon>fabids</taxon>
        <taxon>Rosales</taxon>
        <taxon>Cannabaceae</taxon>
        <taxon>Cannabis</taxon>
    </lineage>
</organism>
<sequence length="269" mass="30243">MDQKIREWTEHGNQHQELEPSASAINEGEEAAEGEHGLPTRGKRSRMEIQRELLLDKPVDLADAMSKAQLFEDRNDELVGRSKSEGSRLGWYPHPSTYLPPTHGNETLEVLIDTSNNNNFIQETLANRLGLKCEDTKCFKVYMGNGNSILCSKICCGVDLWPHGHQFNVDLYVLTIWGLDIVLGMQWLQTLGPCLHDHEALRMEFQWQGKAVKLASSADSGVHQLTFHQFRSLLNEGEELEPSASAVNKGEEAAECEHEVPARGKRSRV</sequence>
<evidence type="ECO:0000313" key="3">
    <source>
        <dbReference type="Proteomes" id="UP000583929"/>
    </source>
</evidence>
<dbReference type="AlphaFoldDB" id="A0A7J6FU44"/>
<feature type="compositionally biased region" description="Basic and acidic residues" evidence="1">
    <location>
        <begin position="1"/>
        <end position="18"/>
    </location>
</feature>
<evidence type="ECO:0008006" key="4">
    <source>
        <dbReference type="Google" id="ProtNLM"/>
    </source>
</evidence>
<dbReference type="Proteomes" id="UP000583929">
    <property type="component" value="Unassembled WGS sequence"/>
</dbReference>